<dbReference type="Ensembl" id="ENSORLT00020004222.1">
    <property type="protein sequence ID" value="ENSORLP00020006651.1"/>
    <property type="gene ID" value="ENSORLG00020007503.1"/>
</dbReference>
<dbReference type="AlphaFoldDB" id="A0A3P9KE01"/>
<proteinExistence type="predicted"/>
<organism evidence="2 3">
    <name type="scientific">Oryzias latipes</name>
    <name type="common">Japanese rice fish</name>
    <name type="synonym">Japanese killifish</name>
    <dbReference type="NCBI Taxonomy" id="8090"/>
    <lineage>
        <taxon>Eukaryota</taxon>
        <taxon>Metazoa</taxon>
        <taxon>Chordata</taxon>
        <taxon>Craniata</taxon>
        <taxon>Vertebrata</taxon>
        <taxon>Euteleostomi</taxon>
        <taxon>Actinopterygii</taxon>
        <taxon>Neopterygii</taxon>
        <taxon>Teleostei</taxon>
        <taxon>Neoteleostei</taxon>
        <taxon>Acanthomorphata</taxon>
        <taxon>Ovalentaria</taxon>
        <taxon>Atherinomorphae</taxon>
        <taxon>Beloniformes</taxon>
        <taxon>Adrianichthyidae</taxon>
        <taxon>Oryziinae</taxon>
        <taxon>Oryzias</taxon>
    </lineage>
</organism>
<reference evidence="2 3" key="2">
    <citation type="submission" date="2017-04" db="EMBL/GenBank/DDBJ databases">
        <title>CpG methylation of centromeres and impact of large insertions on vertebrate speciation.</title>
        <authorList>
            <person name="Ichikawa K."/>
            <person name="Yoshimura J."/>
            <person name="Morishita S."/>
        </authorList>
    </citation>
    <scope>NUCLEOTIDE SEQUENCE</scope>
    <source>
        <strain evidence="2 3">HNI</strain>
    </source>
</reference>
<evidence type="ECO:0000313" key="3">
    <source>
        <dbReference type="Proteomes" id="UP000265180"/>
    </source>
</evidence>
<evidence type="ECO:0000313" key="2">
    <source>
        <dbReference type="Ensembl" id="ENSORLP00020006651.1"/>
    </source>
</evidence>
<dbReference type="SUPFAM" id="SSF56672">
    <property type="entry name" value="DNA/RNA polymerases"/>
    <property type="match status" value="1"/>
</dbReference>
<protein>
    <recommendedName>
        <fullName evidence="1">Reverse transcriptase domain-containing protein</fullName>
    </recommendedName>
</protein>
<accession>A0A3P9KE01</accession>
<reference evidence="2" key="4">
    <citation type="submission" date="2025-09" db="UniProtKB">
        <authorList>
            <consortium name="Ensembl"/>
        </authorList>
    </citation>
    <scope>IDENTIFICATION</scope>
    <source>
        <strain evidence="2">HNI</strain>
    </source>
</reference>
<dbReference type="PANTHER" id="PTHR31635:SF196">
    <property type="entry name" value="REVERSE TRANSCRIPTASE DOMAIN-CONTAINING PROTEIN-RELATED"/>
    <property type="match status" value="1"/>
</dbReference>
<sequence>MPGRNIANNIRLILDMIDYNEYIKDDSFILFVDFYKAFDTISHSFMIRVIKEFGFGKRFLKAIEVLYNGCNSSIKLAHGTTPRFDINRGIRQGCPLSPFLFLLVAQVMALHLKKCPFRGITALGREFKLSQLADDTTIFLANKHEITNAIKGIKDFSGVSGLEMNLNKSVLFPLKDCASPEINGIPVKSSLTYLGIIIDKNEKNRSEVNFKPITEQIIKRYNMWLMRDLSLNGRILLSKAEGISRSVYVSLSLEMPKHISNLLNKTLFDFIWRKKCHYLRKNVLCNTRKHGGMDVLTFETLNNSFKIKWLSQLLKEEDNIWNAFPKYIFDTVGGLKFLLKCNYKIEKLPTKLSNFYKQALLAWKLVYKHNFSPTTCFIWNNSNVQYKNKSLFFPRWYDNDIVLIRQLFNPHGHLLTYEEFLLKFSIPVPPREYAIVLDAIPTSLLQLFKGIYNTSQLRTQTIFLDNVDICVNSVSNKQIRNLLHTTTLPAGRFYWESKFVDINWTYAWTISNKYCLNNKIKEVSFRILHCIYPTKKTLSRFVVDMDLSCSFCGTQEETIYHLFVDCRHTNLFWIEVGSYIGNITKQTVTFLDKDIVLGYLDVKVDKDCIFITQLFLLLAKFHIHKAKWSNSKPKFQQFLNEINQYCTTVKHLQNQKAIRTTLIFEKFKIY</sequence>
<dbReference type="Proteomes" id="UP000265180">
    <property type="component" value="Chromosome 12"/>
</dbReference>
<dbReference type="Pfam" id="PF13966">
    <property type="entry name" value="zf-RVT"/>
    <property type="match status" value="1"/>
</dbReference>
<dbReference type="InterPro" id="IPR026960">
    <property type="entry name" value="RVT-Znf"/>
</dbReference>
<dbReference type="InterPro" id="IPR000477">
    <property type="entry name" value="RT_dom"/>
</dbReference>
<dbReference type="InterPro" id="IPR043502">
    <property type="entry name" value="DNA/RNA_pol_sf"/>
</dbReference>
<dbReference type="Pfam" id="PF00078">
    <property type="entry name" value="RVT_1"/>
    <property type="match status" value="1"/>
</dbReference>
<evidence type="ECO:0000259" key="1">
    <source>
        <dbReference type="PROSITE" id="PS50878"/>
    </source>
</evidence>
<dbReference type="PANTHER" id="PTHR31635">
    <property type="entry name" value="REVERSE TRANSCRIPTASE DOMAIN-CONTAINING PROTEIN-RELATED"/>
    <property type="match status" value="1"/>
</dbReference>
<name>A0A3P9KE01_ORYLA</name>
<reference key="1">
    <citation type="journal article" date="2007" name="Nature">
        <title>The medaka draft genome and insights into vertebrate genome evolution.</title>
        <authorList>
            <person name="Kasahara M."/>
            <person name="Naruse K."/>
            <person name="Sasaki S."/>
            <person name="Nakatani Y."/>
            <person name="Qu W."/>
            <person name="Ahsan B."/>
            <person name="Yamada T."/>
            <person name="Nagayasu Y."/>
            <person name="Doi K."/>
            <person name="Kasai Y."/>
            <person name="Jindo T."/>
            <person name="Kobayashi D."/>
            <person name="Shimada A."/>
            <person name="Toyoda A."/>
            <person name="Kuroki Y."/>
            <person name="Fujiyama A."/>
            <person name="Sasaki T."/>
            <person name="Shimizu A."/>
            <person name="Asakawa S."/>
            <person name="Shimizu N."/>
            <person name="Hashimoto S."/>
            <person name="Yang J."/>
            <person name="Lee Y."/>
            <person name="Matsushima K."/>
            <person name="Sugano S."/>
            <person name="Sakaizumi M."/>
            <person name="Narita T."/>
            <person name="Ohishi K."/>
            <person name="Haga S."/>
            <person name="Ohta F."/>
            <person name="Nomoto H."/>
            <person name="Nogata K."/>
            <person name="Morishita T."/>
            <person name="Endo T."/>
            <person name="Shin-I T."/>
            <person name="Takeda H."/>
            <person name="Morishita S."/>
            <person name="Kohara Y."/>
        </authorList>
    </citation>
    <scope>NUCLEOTIDE SEQUENCE [LARGE SCALE GENOMIC DNA]</scope>
    <source>
        <strain>Hd-rR</strain>
    </source>
</reference>
<dbReference type="PROSITE" id="PS50878">
    <property type="entry name" value="RT_POL"/>
    <property type="match status" value="1"/>
</dbReference>
<feature type="domain" description="Reverse transcriptase" evidence="1">
    <location>
        <begin position="1"/>
        <end position="198"/>
    </location>
</feature>
<reference evidence="2" key="3">
    <citation type="submission" date="2025-08" db="UniProtKB">
        <authorList>
            <consortium name="Ensembl"/>
        </authorList>
    </citation>
    <scope>IDENTIFICATION</scope>
    <source>
        <strain evidence="2">HNI</strain>
    </source>
</reference>